<comment type="caution">
    <text evidence="1">The sequence shown here is derived from an EMBL/GenBank/DDBJ whole genome shotgun (WGS) entry which is preliminary data.</text>
</comment>
<organism evidence="1 2">
    <name type="scientific">Pistacia integerrima</name>
    <dbReference type="NCBI Taxonomy" id="434235"/>
    <lineage>
        <taxon>Eukaryota</taxon>
        <taxon>Viridiplantae</taxon>
        <taxon>Streptophyta</taxon>
        <taxon>Embryophyta</taxon>
        <taxon>Tracheophyta</taxon>
        <taxon>Spermatophyta</taxon>
        <taxon>Magnoliopsida</taxon>
        <taxon>eudicotyledons</taxon>
        <taxon>Gunneridae</taxon>
        <taxon>Pentapetalae</taxon>
        <taxon>rosids</taxon>
        <taxon>malvids</taxon>
        <taxon>Sapindales</taxon>
        <taxon>Anacardiaceae</taxon>
        <taxon>Pistacia</taxon>
    </lineage>
</organism>
<sequence length="86" mass="10027">MVFATGGSECFRRWKGQEGSSRYWKFSNRTSPTRKDKDRQNRNSTQCQYPPPLLFVSPSLKKQNNSPLATNFNPRSEFRAVIVIWV</sequence>
<gene>
    <name evidence="1" type="ORF">Pint_27452</name>
</gene>
<dbReference type="EMBL" id="CM047740">
    <property type="protein sequence ID" value="KAJ0040159.1"/>
    <property type="molecule type" value="Genomic_DNA"/>
</dbReference>
<keyword evidence="2" id="KW-1185">Reference proteome</keyword>
<evidence type="ECO:0000313" key="1">
    <source>
        <dbReference type="EMBL" id="KAJ0040159.1"/>
    </source>
</evidence>
<evidence type="ECO:0000313" key="2">
    <source>
        <dbReference type="Proteomes" id="UP001163603"/>
    </source>
</evidence>
<protein>
    <submittedName>
        <fullName evidence="1">Uncharacterized protein</fullName>
    </submittedName>
</protein>
<proteinExistence type="predicted"/>
<dbReference type="Proteomes" id="UP001163603">
    <property type="component" value="Chromosome 5"/>
</dbReference>
<reference evidence="2" key="1">
    <citation type="journal article" date="2023" name="G3 (Bethesda)">
        <title>Genome assembly and association tests identify interacting loci associated with vigor, precocity, and sex in interspecific pistachio rootstocks.</title>
        <authorList>
            <person name="Palmer W."/>
            <person name="Jacygrad E."/>
            <person name="Sagayaradj S."/>
            <person name="Cavanaugh K."/>
            <person name="Han R."/>
            <person name="Bertier L."/>
            <person name="Beede B."/>
            <person name="Kafkas S."/>
            <person name="Golino D."/>
            <person name="Preece J."/>
            <person name="Michelmore R."/>
        </authorList>
    </citation>
    <scope>NUCLEOTIDE SEQUENCE [LARGE SCALE GENOMIC DNA]</scope>
</reference>
<name>A0ACC0YSL1_9ROSI</name>
<accession>A0ACC0YSL1</accession>